<dbReference type="GO" id="GO:0019031">
    <property type="term" value="C:viral envelope"/>
    <property type="evidence" value="ECO:0007669"/>
    <property type="project" value="UniProtKB-KW"/>
</dbReference>
<keyword evidence="15 19" id="KW-0472">Membrane</keyword>
<organism evidence="21">
    <name type="scientific">Columbid alphaherpesvirus 1</name>
    <dbReference type="NCBI Taxonomy" id="93386"/>
    <lineage>
        <taxon>Viruses</taxon>
        <taxon>Duplodnaviria</taxon>
        <taxon>Heunggongvirae</taxon>
        <taxon>Peploviricota</taxon>
        <taxon>Herviviricetes</taxon>
        <taxon>Herpesvirales</taxon>
        <taxon>Orthoherpesviridae</taxon>
        <taxon>Alphaherpesvirinae</taxon>
        <taxon>Mardivirus</taxon>
        <taxon>Mardivirus columbidalpha1</taxon>
    </lineage>
</organism>
<dbReference type="InterPro" id="IPR036179">
    <property type="entry name" value="Ig-like_dom_sf"/>
</dbReference>
<evidence type="ECO:0000313" key="22">
    <source>
        <dbReference type="Proteomes" id="UP000202345"/>
    </source>
</evidence>
<keyword evidence="13 19" id="KW-1133">Transmembrane helix</keyword>
<name>A0A1V0M8P2_9ALPH</name>
<dbReference type="GO" id="GO:0044156">
    <property type="term" value="C:host cell junction"/>
    <property type="evidence" value="ECO:0007669"/>
    <property type="project" value="UniProtKB-SubCell"/>
</dbReference>
<evidence type="ECO:0000256" key="5">
    <source>
        <dbReference type="ARBA" id="ARBA00008101"/>
    </source>
</evidence>
<evidence type="ECO:0000256" key="19">
    <source>
        <dbReference type="SAM" id="Phobius"/>
    </source>
</evidence>
<dbReference type="GO" id="GO:0044177">
    <property type="term" value="C:host cell Golgi apparatus"/>
    <property type="evidence" value="ECO:0007669"/>
    <property type="project" value="UniProtKB-SubCell"/>
</dbReference>
<feature type="region of interest" description="Disordered" evidence="18">
    <location>
        <begin position="453"/>
        <end position="513"/>
    </location>
</feature>
<evidence type="ECO:0000256" key="9">
    <source>
        <dbReference type="ARBA" id="ARBA00022812"/>
    </source>
</evidence>
<evidence type="ECO:0000259" key="20">
    <source>
        <dbReference type="Pfam" id="PF02480"/>
    </source>
</evidence>
<evidence type="ECO:0000256" key="11">
    <source>
        <dbReference type="ARBA" id="ARBA00022870"/>
    </source>
</evidence>
<dbReference type="Pfam" id="PF02480">
    <property type="entry name" value="Herpes_gE"/>
    <property type="match status" value="1"/>
</dbReference>
<evidence type="ECO:0000256" key="2">
    <source>
        <dbReference type="ARBA" id="ARBA00004315"/>
    </source>
</evidence>
<keyword evidence="16" id="KW-0325">Glycoprotein</keyword>
<feature type="domain" description="Envelope glycoprotein E Fc-binding" evidence="20">
    <location>
        <begin position="208"/>
        <end position="376"/>
    </location>
</feature>
<keyword evidence="11" id="KW-1043">Host membrane</keyword>
<evidence type="ECO:0000256" key="7">
    <source>
        <dbReference type="ARBA" id="ARBA00022511"/>
    </source>
</evidence>
<keyword evidence="7" id="KW-1032">Host cell membrane</keyword>
<keyword evidence="12 21" id="KW-0261">Viral envelope protein</keyword>
<dbReference type="GO" id="GO:0055036">
    <property type="term" value="C:virion membrane"/>
    <property type="evidence" value="ECO:0007669"/>
    <property type="project" value="UniProtKB-SubCell"/>
</dbReference>
<evidence type="ECO:0000256" key="18">
    <source>
        <dbReference type="SAM" id="MobiDB-lite"/>
    </source>
</evidence>
<sequence length="513" mass="56751">MSRASRTLVERRAPLIKMDPTLPFIVGLLSLASVYGMGDLIKHLSVSEGGNLRIPRPQYFPKGGEAHFSSWTFTAAMCDAREAYITIGPTVHRDLIFGSDCDIQSHQEDIISTMKIVVSHGEPEVASVGLGMLPHVRLAQGQNETALLLYNVTVQQSGMYTLYSKNETGAGTADVFAVTVIQGDKHTPVSTMRPPIFVTPRPSIPNLSVVSTGSVLFHIGEDARTNVAIKGDNIPNLREISFTWYFVKHERGCYSLRIHEPCIFHPSEPECISPKDSKCTVASTLNAQIIATRIYWNCTEKWRTCNYVETVDELLQGHLDWLNETDPNFKITQTTHDDSGLYILVVEVNNKVLSWGHVHLSTIDAYVSVIEDSHKPDLMPPVVKNLDNGIDAGKPSLPKQSKIFVYVCLSLAVGASLLVIIIFVVRACIRRRRLKKVVTTAYGFYSSLPTTDPFADDDTDEEDSNECNEEEIEQSRRVRRTSFSVSLGGGTGKRNPGPDYSTVTNKVGGFGED</sequence>
<evidence type="ECO:0000256" key="17">
    <source>
        <dbReference type="ARBA" id="ARBA00025134"/>
    </source>
</evidence>
<evidence type="ECO:0000256" key="15">
    <source>
        <dbReference type="ARBA" id="ARBA00023136"/>
    </source>
</evidence>
<evidence type="ECO:0000256" key="1">
    <source>
        <dbReference type="ARBA" id="ARBA00004136"/>
    </source>
</evidence>
<feature type="transmembrane region" description="Helical" evidence="19">
    <location>
        <begin position="403"/>
        <end position="425"/>
    </location>
</feature>
<dbReference type="InterPro" id="IPR013783">
    <property type="entry name" value="Ig-like_fold"/>
</dbReference>
<reference evidence="21" key="1">
    <citation type="journal article" date="2017" name="Arch. Virol.">
        <title>Complete genome sequence and evolution analysis of a columbid herpesvirus type 1 from feral pigeon in China.</title>
        <authorList>
            <person name="Guo Y."/>
            <person name="Li S."/>
            <person name="Sun X."/>
            <person name="He Y."/>
            <person name="Zhao H."/>
            <person name="Wang Y."/>
            <person name="Zhao P."/>
            <person name="Xing M."/>
        </authorList>
    </citation>
    <scope>NUCLEOTIDE SEQUENCE [LARGE SCALE GENOMIC DNA]</scope>
    <source>
        <strain evidence="21">HLJ</strain>
    </source>
</reference>
<accession>A0A1V0M8P2</accession>
<comment type="function">
    <text evidence="17">In epithelial cells, the heterodimer gE/gI is required for the cell-to-cell spread of the virus, by sorting nascent virions to cell junctions. Once the virus reaches the cell junctions, virus particles can spread to adjacent cells extremely rapidly through interactions with cellular receptors that accumulate at these junctions. Implicated in basolateral spread in polarized cells. In neuronal cells, gE/gI is essential for the anterograde spread of the infection throughout the host nervous system. Together with US9, the heterodimer gE/gI is involved in the sorting and transport of viral structural components toward axon tips.</text>
</comment>
<feature type="compositionally biased region" description="Acidic residues" evidence="18">
    <location>
        <begin position="454"/>
        <end position="472"/>
    </location>
</feature>
<dbReference type="EMBL" id="KX589235">
    <property type="protein sequence ID" value="ARD71422.1"/>
    <property type="molecule type" value="Genomic_DNA"/>
</dbReference>
<evidence type="ECO:0000256" key="13">
    <source>
        <dbReference type="ARBA" id="ARBA00022989"/>
    </source>
</evidence>
<comment type="similarity">
    <text evidence="5">Belongs to the alphaherpesvirinae glycoprotein E family.</text>
</comment>
<evidence type="ECO:0000256" key="6">
    <source>
        <dbReference type="ARBA" id="ARBA00013988"/>
    </source>
</evidence>
<evidence type="ECO:0000256" key="12">
    <source>
        <dbReference type="ARBA" id="ARBA00022879"/>
    </source>
</evidence>
<evidence type="ECO:0000256" key="10">
    <source>
        <dbReference type="ARBA" id="ARBA00022844"/>
    </source>
</evidence>
<feature type="transmembrane region" description="Helical" evidence="19">
    <location>
        <begin position="21"/>
        <end position="38"/>
    </location>
</feature>
<protein>
    <recommendedName>
        <fullName evidence="6">Envelope glycoprotein E</fullName>
    </recommendedName>
</protein>
<keyword evidence="14" id="KW-1031">Host cell junction</keyword>
<gene>
    <name evidence="21" type="ORF">CoHVHLJ_111</name>
</gene>
<keyword evidence="9" id="KW-1040">Host Golgi apparatus</keyword>
<evidence type="ECO:0000256" key="14">
    <source>
        <dbReference type="ARBA" id="ARBA00023081"/>
    </source>
</evidence>
<dbReference type="InterPro" id="IPR003404">
    <property type="entry name" value="Herpes_glycopE_Fc"/>
</dbReference>
<dbReference type="SUPFAM" id="SSF48726">
    <property type="entry name" value="Immunoglobulin"/>
    <property type="match status" value="1"/>
</dbReference>
<evidence type="ECO:0000256" key="3">
    <source>
        <dbReference type="ARBA" id="ARBA00004402"/>
    </source>
</evidence>
<proteinExistence type="inferred from homology"/>
<evidence type="ECO:0000256" key="4">
    <source>
        <dbReference type="ARBA" id="ARBA00004563"/>
    </source>
</evidence>
<dbReference type="Gene3D" id="2.60.40.10">
    <property type="entry name" value="Immunoglobulins"/>
    <property type="match status" value="1"/>
</dbReference>
<evidence type="ECO:0000256" key="16">
    <source>
        <dbReference type="ARBA" id="ARBA00023180"/>
    </source>
</evidence>
<evidence type="ECO:0000256" key="8">
    <source>
        <dbReference type="ARBA" id="ARBA00022692"/>
    </source>
</evidence>
<dbReference type="Proteomes" id="UP000202345">
    <property type="component" value="Segment"/>
</dbReference>
<evidence type="ECO:0000313" key="21">
    <source>
        <dbReference type="EMBL" id="ARD71422.1"/>
    </source>
</evidence>
<keyword evidence="8 19" id="KW-0812">Transmembrane</keyword>
<keyword evidence="22" id="KW-1185">Reference proteome</keyword>
<keyword evidence="10" id="KW-0946">Virion</keyword>
<comment type="subcellular location">
    <subcellularLocation>
        <location evidence="1">Host Golgi apparatus</location>
    </subcellularLocation>
    <subcellularLocation>
        <location evidence="2">Host cell junction</location>
    </subcellularLocation>
    <subcellularLocation>
        <location evidence="3">Host cell membrane</location>
        <topology evidence="3">Single-pass type I membrane protein</topology>
    </subcellularLocation>
    <subcellularLocation>
        <location evidence="4">Virion membrane</location>
        <topology evidence="4">Single-pass type I membrane protein</topology>
    </subcellularLocation>
</comment>